<evidence type="ECO:0000256" key="5">
    <source>
        <dbReference type="ARBA" id="ARBA00022692"/>
    </source>
</evidence>
<dbReference type="InterPro" id="IPR003568">
    <property type="entry name" value="Cyt_c_biogenesis_CcmF"/>
</dbReference>
<keyword evidence="7 10" id="KW-1133">Transmembrane helix</keyword>
<feature type="transmembrane region" description="Helical" evidence="10">
    <location>
        <begin position="291"/>
        <end position="312"/>
    </location>
</feature>
<feature type="transmembrane region" description="Helical" evidence="10">
    <location>
        <begin position="405"/>
        <end position="428"/>
    </location>
</feature>
<dbReference type="AlphaFoldDB" id="A0A6J7FWZ3"/>
<keyword evidence="8 10" id="KW-0472">Membrane</keyword>
<dbReference type="InterPro" id="IPR002541">
    <property type="entry name" value="Cyt_c_assembly"/>
</dbReference>
<gene>
    <name evidence="13" type="ORF">UFOPK3564_00518</name>
</gene>
<comment type="similarity">
    <text evidence="2">Belongs to the CcmF/CycK/Ccl1/NrfE/CcsA family.</text>
</comment>
<feature type="transmembrane region" description="Helical" evidence="10">
    <location>
        <begin position="111"/>
        <end position="130"/>
    </location>
</feature>
<dbReference type="InterPro" id="IPR003567">
    <property type="entry name" value="Cyt_c_biogenesis"/>
</dbReference>
<reference evidence="13" key="1">
    <citation type="submission" date="2020-05" db="EMBL/GenBank/DDBJ databases">
        <authorList>
            <person name="Chiriac C."/>
            <person name="Salcher M."/>
            <person name="Ghai R."/>
            <person name="Kavagutti S V."/>
        </authorList>
    </citation>
    <scope>NUCLEOTIDE SEQUENCE</scope>
</reference>
<comment type="function">
    <text evidence="9">Required for the biogenesis of c-type cytochromes. Possible subunit of a heme lyase.</text>
</comment>
<name>A0A6J7FWZ3_9ZZZZ</name>
<dbReference type="PRINTS" id="PR01410">
    <property type="entry name" value="CCBIOGENESIS"/>
</dbReference>
<evidence type="ECO:0000256" key="4">
    <source>
        <dbReference type="ARBA" id="ARBA00022519"/>
    </source>
</evidence>
<protein>
    <submittedName>
        <fullName evidence="13">Unannotated protein</fullName>
    </submittedName>
</protein>
<feature type="transmembrane region" description="Helical" evidence="10">
    <location>
        <begin position="440"/>
        <end position="459"/>
    </location>
</feature>
<dbReference type="PANTHER" id="PTHR43653">
    <property type="entry name" value="CYTOCHROME C ASSEMBLY PROTEIN-RELATED"/>
    <property type="match status" value="1"/>
</dbReference>
<comment type="subcellular location">
    <subcellularLocation>
        <location evidence="1">Cell inner membrane</location>
        <topology evidence="1">Multi-pass membrane protein</topology>
    </subcellularLocation>
</comment>
<dbReference type="GO" id="GO:0005886">
    <property type="term" value="C:plasma membrane"/>
    <property type="evidence" value="ECO:0007669"/>
    <property type="project" value="UniProtKB-SubCell"/>
</dbReference>
<keyword evidence="5 10" id="KW-0812">Transmembrane</keyword>
<feature type="transmembrane region" description="Helical" evidence="10">
    <location>
        <begin position="6"/>
        <end position="27"/>
    </location>
</feature>
<feature type="transmembrane region" description="Helical" evidence="10">
    <location>
        <begin position="225"/>
        <end position="243"/>
    </location>
</feature>
<accession>A0A6J7FWZ3</accession>
<evidence type="ECO:0000256" key="1">
    <source>
        <dbReference type="ARBA" id="ARBA00004429"/>
    </source>
</evidence>
<dbReference type="EMBL" id="CAFBMK010000017">
    <property type="protein sequence ID" value="CAB4900087.1"/>
    <property type="molecule type" value="Genomic_DNA"/>
</dbReference>
<dbReference type="PRINTS" id="PR01411">
    <property type="entry name" value="CCMFBIOGNSIS"/>
</dbReference>
<evidence type="ECO:0000256" key="8">
    <source>
        <dbReference type="ARBA" id="ARBA00023136"/>
    </source>
</evidence>
<feature type="transmembrane region" description="Helical" evidence="10">
    <location>
        <begin position="324"/>
        <end position="343"/>
    </location>
</feature>
<dbReference type="Pfam" id="PF01578">
    <property type="entry name" value="Cytochrom_C_asm"/>
    <property type="match status" value="1"/>
</dbReference>
<evidence type="ECO:0000256" key="6">
    <source>
        <dbReference type="ARBA" id="ARBA00022748"/>
    </source>
</evidence>
<feature type="transmembrane region" description="Helical" evidence="10">
    <location>
        <begin position="142"/>
        <end position="160"/>
    </location>
</feature>
<evidence type="ECO:0000256" key="7">
    <source>
        <dbReference type="ARBA" id="ARBA00022989"/>
    </source>
</evidence>
<evidence type="ECO:0000313" key="13">
    <source>
        <dbReference type="EMBL" id="CAB4900087.1"/>
    </source>
</evidence>
<organism evidence="13">
    <name type="scientific">freshwater metagenome</name>
    <dbReference type="NCBI Taxonomy" id="449393"/>
    <lineage>
        <taxon>unclassified sequences</taxon>
        <taxon>metagenomes</taxon>
        <taxon>ecological metagenomes</taxon>
    </lineage>
</organism>
<dbReference type="GO" id="GO:0015232">
    <property type="term" value="F:heme transmembrane transporter activity"/>
    <property type="evidence" value="ECO:0007669"/>
    <property type="project" value="InterPro"/>
</dbReference>
<feature type="domain" description="Cytochrome c assembly protein" evidence="11">
    <location>
        <begin position="104"/>
        <end position="310"/>
    </location>
</feature>
<evidence type="ECO:0000256" key="2">
    <source>
        <dbReference type="ARBA" id="ARBA00009186"/>
    </source>
</evidence>
<feature type="transmembrane region" description="Helical" evidence="10">
    <location>
        <begin position="513"/>
        <end position="535"/>
    </location>
</feature>
<keyword evidence="3" id="KW-1003">Cell membrane</keyword>
<proteinExistence type="inferred from homology"/>
<feature type="transmembrane region" description="Helical" evidence="10">
    <location>
        <begin position="364"/>
        <end position="385"/>
    </location>
</feature>
<dbReference type="GO" id="GO:0017004">
    <property type="term" value="P:cytochrome complex assembly"/>
    <property type="evidence" value="ECO:0007669"/>
    <property type="project" value="UniProtKB-KW"/>
</dbReference>
<evidence type="ECO:0000259" key="11">
    <source>
        <dbReference type="Pfam" id="PF01578"/>
    </source>
</evidence>
<evidence type="ECO:0000256" key="9">
    <source>
        <dbReference type="ARBA" id="ARBA00037230"/>
    </source>
</evidence>
<evidence type="ECO:0000256" key="10">
    <source>
        <dbReference type="SAM" id="Phobius"/>
    </source>
</evidence>
<feature type="transmembrane region" description="Helical" evidence="10">
    <location>
        <begin position="57"/>
        <end position="77"/>
    </location>
</feature>
<dbReference type="InterPro" id="IPR032523">
    <property type="entry name" value="CcmF_C"/>
</dbReference>
<keyword evidence="4" id="KW-0997">Cell inner membrane</keyword>
<sequence>MDLLGRGLLVLALLVAAYGAVASIVGARRLQQAGGPAVDDGALNTHGSAFVRSGRRAIYLVALMTTACFVLVEIAFIRTDLTFDVVASHSSATTPLGYRMAAPWSSQEGSLLLWVWLLSLWSSLVVRLAGRRMADVVPWAQAVLLGLSVFFLLLLVFYSSPFRLSSPVPLQGEGLNPLLQYPSMMIHPPMLYSGYTLFAVPFAFAVGALVAGHVGSDWIRHTRRYALGAWLLLGIGIVLGSRWSYAELGWGGYWGWDAVENASLMPWILGTAFIHSVMIQEKRGMLRTWNVSLILATGVLCILGTFIVRSGIISSIHAFGSSTVGWQFLTLLAIMTGGSIALVTWRRGMLRSEHRIDSLLSREAIFLAGNVVLVLLVLVILWGTFFPLLSELLTGKQRPWASSTWGWWVGPLALGLVGLMGLGPLAAWRKTTRDQAWRQMRAPLGVGVLVLVVGIVLGGGSRIDVVLALLLGGFVLGAVGQELVRGTRARRISTGESYPVALPRLVGRNRRRYGGYLVHAGFAVLVLAVAASSAFKDTHRVHAQVGDRFQVGGYELRYEGAVGDYRLRDQRIEKLIIGAKVGVYRDGKRLQTIQPTREFFPSMNTADGPVGRYFNGEAATEVALDAGLTRDLWVAMQPDGDALVTVYQALDDRLKGETAPFAKGAELAVNLARFYGERPSPVTFQVIVSPLVTWIWIGSIFMALGALLAIWPAPDLQARRVRAKQKARIARDLGRAQESPS</sequence>
<feature type="transmembrane region" description="Helical" evidence="10">
    <location>
        <begin position="691"/>
        <end position="713"/>
    </location>
</feature>
<feature type="domain" description="Cytochrome c-type biogenesis protein CcmF C-terminal" evidence="12">
    <location>
        <begin position="329"/>
        <end position="638"/>
    </location>
</feature>
<evidence type="ECO:0000259" key="12">
    <source>
        <dbReference type="Pfam" id="PF16327"/>
    </source>
</evidence>
<feature type="transmembrane region" description="Helical" evidence="10">
    <location>
        <begin position="263"/>
        <end position="279"/>
    </location>
</feature>
<dbReference type="GO" id="GO:0020037">
    <property type="term" value="F:heme binding"/>
    <property type="evidence" value="ECO:0007669"/>
    <property type="project" value="InterPro"/>
</dbReference>
<evidence type="ECO:0000256" key="3">
    <source>
        <dbReference type="ARBA" id="ARBA00022475"/>
    </source>
</evidence>
<dbReference type="Pfam" id="PF16327">
    <property type="entry name" value="CcmF_C"/>
    <property type="match status" value="1"/>
</dbReference>
<feature type="transmembrane region" description="Helical" evidence="10">
    <location>
        <begin position="465"/>
        <end position="484"/>
    </location>
</feature>
<dbReference type="PANTHER" id="PTHR43653:SF1">
    <property type="entry name" value="CYTOCHROME C-TYPE BIOGENESIS PROTEIN CCMF"/>
    <property type="match status" value="1"/>
</dbReference>
<feature type="transmembrane region" description="Helical" evidence="10">
    <location>
        <begin position="192"/>
        <end position="213"/>
    </location>
</feature>
<keyword evidence="6" id="KW-0201">Cytochrome c-type biogenesis</keyword>